<evidence type="ECO:0000313" key="2">
    <source>
        <dbReference type="Proteomes" id="UP001580430"/>
    </source>
</evidence>
<name>A0ABV5C290_9BACL</name>
<comment type="caution">
    <text evidence="1">The sequence shown here is derived from an EMBL/GenBank/DDBJ whole genome shotgun (WGS) entry which is preliminary data.</text>
</comment>
<accession>A0ABV5C290</accession>
<dbReference type="Proteomes" id="UP001580430">
    <property type="component" value="Unassembled WGS sequence"/>
</dbReference>
<keyword evidence="2" id="KW-1185">Reference proteome</keyword>
<protein>
    <submittedName>
        <fullName evidence="1">Uncharacterized protein</fullName>
    </submittedName>
</protein>
<organism evidence="1 2">
    <name type="scientific">Paenibacillus medicaginis</name>
    <dbReference type="NCBI Taxonomy" id="1470560"/>
    <lineage>
        <taxon>Bacteria</taxon>
        <taxon>Bacillati</taxon>
        <taxon>Bacillota</taxon>
        <taxon>Bacilli</taxon>
        <taxon>Bacillales</taxon>
        <taxon>Paenibacillaceae</taxon>
        <taxon>Paenibacillus</taxon>
    </lineage>
</organism>
<evidence type="ECO:0000313" key="1">
    <source>
        <dbReference type="EMBL" id="MFB5761634.1"/>
    </source>
</evidence>
<dbReference type="EMBL" id="JBHIRY010000013">
    <property type="protein sequence ID" value="MFB5761634.1"/>
    <property type="molecule type" value="Genomic_DNA"/>
</dbReference>
<proteinExistence type="predicted"/>
<reference evidence="1 2" key="1">
    <citation type="submission" date="2024-09" db="EMBL/GenBank/DDBJ databases">
        <title>Paenibacillus zeirhizospherea sp. nov., isolated from surface of the maize (Zea mays) roots in a horticulture field, Hungary.</title>
        <authorList>
            <person name="Marton D."/>
            <person name="Farkas M."/>
            <person name="Bedics A."/>
            <person name="Toth E."/>
            <person name="Tancsics A."/>
            <person name="Boka K."/>
            <person name="Marati G."/>
            <person name="Kriszt B."/>
            <person name="Cserhati M."/>
        </authorList>
    </citation>
    <scope>NUCLEOTIDE SEQUENCE [LARGE SCALE GENOMIC DNA]</scope>
    <source>
        <strain evidence="1 2">JCM 18446</strain>
    </source>
</reference>
<sequence length="46" mass="4858">MVRSWSASDQEKGERRINGSVGYFGHFLSKTLVALEQASSGSAAAA</sequence>
<dbReference type="RefSeq" id="WP_375520774.1">
    <property type="nucleotide sequence ID" value="NZ_JBHIRY010000013.1"/>
</dbReference>
<gene>
    <name evidence="1" type="ORF">ACE5LO_14650</name>
</gene>